<feature type="domain" description="Rap-GAP" evidence="3">
    <location>
        <begin position="1041"/>
        <end position="1298"/>
    </location>
</feature>
<feature type="compositionally biased region" description="Low complexity" evidence="2">
    <location>
        <begin position="482"/>
        <end position="491"/>
    </location>
</feature>
<dbReference type="SUPFAM" id="SSF111347">
    <property type="entry name" value="Rap/Ran-GAP"/>
    <property type="match status" value="1"/>
</dbReference>
<comment type="caution">
    <text evidence="4">The sequence shown here is derived from an EMBL/GenBank/DDBJ whole genome shotgun (WGS) entry which is preliminary data.</text>
</comment>
<dbReference type="PANTHER" id="PTHR10063">
    <property type="entry name" value="TUBERIN"/>
    <property type="match status" value="1"/>
</dbReference>
<protein>
    <recommendedName>
        <fullName evidence="3">Rap-GAP domain-containing protein</fullName>
    </recommendedName>
</protein>
<accession>A0A1E3I6L1</accession>
<dbReference type="OrthoDB" id="19311at2759"/>
<evidence type="ECO:0000259" key="3">
    <source>
        <dbReference type="PROSITE" id="PS50085"/>
    </source>
</evidence>
<feature type="compositionally biased region" description="Basic and acidic residues" evidence="2">
    <location>
        <begin position="467"/>
        <end position="481"/>
    </location>
</feature>
<dbReference type="GeneID" id="30151520"/>
<reference evidence="4 5" key="1">
    <citation type="submission" date="2016-06" db="EMBL/GenBank/DDBJ databases">
        <title>Evolution of pathogenesis and genome organization in the Tremellales.</title>
        <authorList>
            <person name="Cuomo C."/>
            <person name="Litvintseva A."/>
            <person name="Heitman J."/>
            <person name="Chen Y."/>
            <person name="Sun S."/>
            <person name="Springer D."/>
            <person name="Dromer F."/>
            <person name="Young S."/>
            <person name="Zeng Q."/>
            <person name="Chapman S."/>
            <person name="Gujja S."/>
            <person name="Saif S."/>
            <person name="Birren B."/>
        </authorList>
    </citation>
    <scope>NUCLEOTIDE SEQUENCE [LARGE SCALE GENOMIC DNA]</scope>
    <source>
        <strain evidence="4 5">CBS 6039</strain>
    </source>
</reference>
<evidence type="ECO:0000313" key="5">
    <source>
        <dbReference type="Proteomes" id="UP000094065"/>
    </source>
</evidence>
<feature type="region of interest" description="Disordered" evidence="2">
    <location>
        <begin position="218"/>
        <end position="316"/>
    </location>
</feature>
<name>A0A1E3I6L1_9TREE</name>
<dbReference type="InterPro" id="IPR027107">
    <property type="entry name" value="Tuberin/Ral-act_asu"/>
</dbReference>
<feature type="compositionally biased region" description="Low complexity" evidence="2">
    <location>
        <begin position="218"/>
        <end position="227"/>
    </location>
</feature>
<dbReference type="GO" id="GO:0032007">
    <property type="term" value="P:negative regulation of TOR signaling"/>
    <property type="evidence" value="ECO:0007669"/>
    <property type="project" value="TreeGrafter"/>
</dbReference>
<keyword evidence="5" id="KW-1185">Reference proteome</keyword>
<sequence length="1337" mass="148765">MAPVNFIVFAIAHPSELESLKKQIIWKDVRPIEDFTEEDAAGIIDHYVTDGLCLPSAENWLDNIWKLLDIFFLSSSNLPGARKQVAELLFQQAYDHAEPLSQPRNQLVAQVIVPFLEKTLAPITDDYFRQLALEVLVKAAVKETFERDEERRQARATKAESEVQEEDASAIPSQEVKDAAAGGCFHTIRNMIISLSSEARCKEEHAAPVKREMEALLSSPPLSQKSPPSLPKPFPQGSSTASVPKEPPHPREQSASQSSSGSALKGLMSALSPPSRTKELPSVAAPTPSLATAIAEDSPEDISPPRKESTPSPVPPHADCHSLLAVRALISIFNRLAFSPPHPSSTGSNSIRSPASSRCITIYRDLLGLLHPCNQHGAGDATPTSRVATVRAKCPRARIAILQWLLRLRADPKHRIYLRTNIDNTIRPFAETLCRTKEAIEVQKANILADAEEARARIKARQMREFGVHREGARESMRERTMTSSTTGSSRTRSRSRPPAHIDARVADSYNPLWQVPESIEFDLPADNLPSEGLLTYDPNHPSLRVKDAPAVEGVWLPVSEYVACLNEVLKFETDWEVVSYVLCFLPLQLGNKLFFRGARATKEVKKLLKVLCDTIPQDNRIERRCKHHAFIKRPNVNAAVFQALTILISHKDVLDSKECDTLIVAFETCLESNTIVAKPCIQALTLCIFELEQPIGKRLLSIISKMRDINLTSGIAVHLLEFILALGQHTPLFRNFTDAHYKDVFTLVIDYIAEHNARSDELSDMTADKRESYTLSQHVIGLAYHSIYVWFLGLKLALRPELVKHIIFKLLQSRSQRVAVDEMVEVCLDWFARYTYRNADPKPASSFFSEIVLQNPSPAPAPTPELGSEEAAAQPPADPIKRQSWFLDGAIITIITHAPSGWASITSTRPTGATEVMAKIDNVPLSGLEEKDVDVFALTDDLVNRRQEIMEDEKIAVSSITNYGMQNADNHQTALMKSKSTISETDDSSEEGLSALQRRKHDAVDPAYLAIELLSSYADTGADSPIGKFVPDESRFDRSLRSLEGTPVIDTAKFGVLYVGPGQTDEKDILANVEGPPLYQAFLAGLGQLIKLKGQTDVFTGGMNREDDSDGEVAYAWWDDLVQTIFHTSTMMPNNPLDPKFDRKKRLIGNDYVKIVYNDSGQDFKFDTIKTEFNLINIVISPHTTPETHGPVPQPETLAAIGANHPGGGPEGEGYVVWGRDDYFKVILQRAPGIPDFSPVGKFRIVSKEMMPGFVRHVALMANDMAARFAHIRNARDPTDAEYITSWRSRLRTMNRLKAALPPIEEPYEKITREKRLEVIENIARLISQRSPSEEP</sequence>
<dbReference type="Gene3D" id="3.40.50.11210">
    <property type="entry name" value="Rap/Ran-GAP"/>
    <property type="match status" value="1"/>
</dbReference>
<dbReference type="STRING" id="1295533.A0A1E3I6L1"/>
<dbReference type="RefSeq" id="XP_018998015.1">
    <property type="nucleotide sequence ID" value="XM_019133310.1"/>
</dbReference>
<dbReference type="Proteomes" id="UP000094065">
    <property type="component" value="Unassembled WGS sequence"/>
</dbReference>
<feature type="compositionally biased region" description="Basic and acidic residues" evidence="2">
    <location>
        <begin position="147"/>
        <end position="161"/>
    </location>
</feature>
<dbReference type="Pfam" id="PF03542">
    <property type="entry name" value="Tuberin"/>
    <property type="match status" value="1"/>
</dbReference>
<gene>
    <name evidence="4" type="ORF">L202_00211</name>
</gene>
<keyword evidence="1" id="KW-0343">GTPase activation</keyword>
<evidence type="ECO:0000256" key="2">
    <source>
        <dbReference type="SAM" id="MobiDB-lite"/>
    </source>
</evidence>
<organism evidence="4 5">
    <name type="scientific">Cryptococcus amylolentus CBS 6039</name>
    <dbReference type="NCBI Taxonomy" id="1295533"/>
    <lineage>
        <taxon>Eukaryota</taxon>
        <taxon>Fungi</taxon>
        <taxon>Dikarya</taxon>
        <taxon>Basidiomycota</taxon>
        <taxon>Agaricomycotina</taxon>
        <taxon>Tremellomycetes</taxon>
        <taxon>Tremellales</taxon>
        <taxon>Cryptococcaceae</taxon>
        <taxon>Cryptococcus</taxon>
    </lineage>
</organism>
<dbReference type="FunFam" id="3.40.50.11210:FF:000007">
    <property type="entry name" value="Tuberous sclerosis 2"/>
    <property type="match status" value="1"/>
</dbReference>
<dbReference type="InterPro" id="IPR018515">
    <property type="entry name" value="Tuberin-type_domain"/>
</dbReference>
<dbReference type="InterPro" id="IPR035974">
    <property type="entry name" value="Rap/Ran-GAP_sf"/>
</dbReference>
<feature type="region of interest" description="Disordered" evidence="2">
    <location>
        <begin position="859"/>
        <end position="878"/>
    </location>
</feature>
<dbReference type="EMBL" id="AWGJ01000001">
    <property type="protein sequence ID" value="ODN84212.1"/>
    <property type="molecule type" value="Genomic_DNA"/>
</dbReference>
<dbReference type="Pfam" id="PF02145">
    <property type="entry name" value="Rap_GAP"/>
    <property type="match status" value="1"/>
</dbReference>
<feature type="region of interest" description="Disordered" evidence="2">
    <location>
        <begin position="467"/>
        <end position="501"/>
    </location>
</feature>
<dbReference type="GO" id="GO:0005634">
    <property type="term" value="C:nucleus"/>
    <property type="evidence" value="ECO:0007669"/>
    <property type="project" value="InterPro"/>
</dbReference>
<dbReference type="GO" id="GO:0051056">
    <property type="term" value="P:regulation of small GTPase mediated signal transduction"/>
    <property type="evidence" value="ECO:0007669"/>
    <property type="project" value="InterPro"/>
</dbReference>
<dbReference type="PROSITE" id="PS50085">
    <property type="entry name" value="RAPGAP"/>
    <property type="match status" value="1"/>
</dbReference>
<proteinExistence type="predicted"/>
<dbReference type="PANTHER" id="PTHR10063:SF0">
    <property type="entry name" value="TUBERIN"/>
    <property type="match status" value="1"/>
</dbReference>
<dbReference type="GO" id="GO:0033596">
    <property type="term" value="C:TSC1-TSC2 complex"/>
    <property type="evidence" value="ECO:0007669"/>
    <property type="project" value="TreeGrafter"/>
</dbReference>
<evidence type="ECO:0000313" key="4">
    <source>
        <dbReference type="EMBL" id="ODN84212.1"/>
    </source>
</evidence>
<feature type="compositionally biased region" description="Low complexity" evidence="2">
    <location>
        <begin position="253"/>
        <end position="263"/>
    </location>
</feature>
<evidence type="ECO:0000256" key="1">
    <source>
        <dbReference type="ARBA" id="ARBA00022468"/>
    </source>
</evidence>
<dbReference type="GO" id="GO:0005096">
    <property type="term" value="F:GTPase activator activity"/>
    <property type="evidence" value="ECO:0007669"/>
    <property type="project" value="UniProtKB-KW"/>
</dbReference>
<feature type="region of interest" description="Disordered" evidence="2">
    <location>
        <begin position="147"/>
        <end position="176"/>
    </location>
</feature>
<dbReference type="InterPro" id="IPR000331">
    <property type="entry name" value="Rap/Ran_GAP_dom"/>
</dbReference>